<evidence type="ECO:0000259" key="2">
    <source>
        <dbReference type="Pfam" id="PF01882"/>
    </source>
</evidence>
<accession>A0A2L0UI42</accession>
<name>A0A2L0UI42_9MICC</name>
<gene>
    <name evidence="3" type="ORF">CVO76_15695</name>
</gene>
<sequence>MVLTLVCVVAGLVSGRADTVALATPLALLALSGRTGMRVGADPPARITVERHAEGRGSRLRLLLAPQQEAEPAQKRLVATTLAAAGCRPDALVLRSDEECPVLVDAPPSGELEVLAYGAASFRADLSDATGFAQAVPVRVGILPPVGPLLAHPASRRLVGLAGTHASRRPGEGGELRSIAPLQPGDRLRRIDWRATARRSADQDRLMVRRTFADAEASVFLVIDQAHDLPASTGDWFVADPPRIAPASLHVARTAAATVAASYLAVGDRVGLADLSGTRRALRSAAGARHLEQVRTRLAGTSVVPRRRRRRDPVPPQGAVVVVFSAFLDEEPARLLRLWQAQGHLVAGVDCVPPLHRTESTTAQSLAVRLTLLRRRLLLDDLRHGGIPVFRGMAAAGVDTGRDGSAAAPDPDPGVDTGLDAGLRLLVRQADRRGGRSTAWRGP</sequence>
<evidence type="ECO:0000313" key="4">
    <source>
        <dbReference type="Proteomes" id="UP000239187"/>
    </source>
</evidence>
<evidence type="ECO:0000256" key="1">
    <source>
        <dbReference type="SAM" id="MobiDB-lite"/>
    </source>
</evidence>
<protein>
    <recommendedName>
        <fullName evidence="2">DUF58 domain-containing protein</fullName>
    </recommendedName>
</protein>
<dbReference type="Pfam" id="PF01882">
    <property type="entry name" value="DUF58"/>
    <property type="match status" value="1"/>
</dbReference>
<feature type="region of interest" description="Disordered" evidence="1">
    <location>
        <begin position="399"/>
        <end position="419"/>
    </location>
</feature>
<reference evidence="3 4" key="1">
    <citation type="submission" date="2017-11" db="EMBL/GenBank/DDBJ databases">
        <title>Draft genome of Arthrobacter agilis strain UMCV2, a plant growth-promoting rhizobacterium and biocontrol capacity of phytopathogenic fungi.</title>
        <authorList>
            <person name="Martinez-Camara R."/>
            <person name="Santoyo G."/>
            <person name="Moreno-Hagelsieb G."/>
            <person name="Valencia-Cantero E."/>
        </authorList>
    </citation>
    <scope>NUCLEOTIDE SEQUENCE [LARGE SCALE GENOMIC DNA]</scope>
    <source>
        <strain evidence="3 4">UMCV2</strain>
    </source>
</reference>
<dbReference type="AlphaFoldDB" id="A0A2L0UI42"/>
<organism evidence="3 4">
    <name type="scientific">Arthrobacter agilis</name>
    <dbReference type="NCBI Taxonomy" id="37921"/>
    <lineage>
        <taxon>Bacteria</taxon>
        <taxon>Bacillati</taxon>
        <taxon>Actinomycetota</taxon>
        <taxon>Actinomycetes</taxon>
        <taxon>Micrococcales</taxon>
        <taxon>Micrococcaceae</taxon>
        <taxon>Arthrobacter</taxon>
    </lineage>
</organism>
<dbReference type="Proteomes" id="UP000239187">
    <property type="component" value="Chromosome"/>
</dbReference>
<feature type="domain" description="DUF58" evidence="2">
    <location>
        <begin position="182"/>
        <end position="351"/>
    </location>
</feature>
<dbReference type="InterPro" id="IPR002881">
    <property type="entry name" value="DUF58"/>
</dbReference>
<proteinExistence type="predicted"/>
<dbReference type="PANTHER" id="PTHR33608:SF14">
    <property type="entry name" value="POSSIBLE CONSERVED SECRETED PROTEIN"/>
    <property type="match status" value="1"/>
</dbReference>
<evidence type="ECO:0000313" key="3">
    <source>
        <dbReference type="EMBL" id="AUZ88924.1"/>
    </source>
</evidence>
<dbReference type="PANTHER" id="PTHR33608">
    <property type="entry name" value="BLL2464 PROTEIN"/>
    <property type="match status" value="1"/>
</dbReference>
<dbReference type="EMBL" id="CP024915">
    <property type="protein sequence ID" value="AUZ88924.1"/>
    <property type="molecule type" value="Genomic_DNA"/>
</dbReference>